<reference evidence="5 6" key="1">
    <citation type="submission" date="2016-10" db="EMBL/GenBank/DDBJ databases">
        <authorList>
            <person name="de Groot N.N."/>
        </authorList>
    </citation>
    <scope>NUCLEOTIDE SEQUENCE [LARGE SCALE GENOMIC DNA]</scope>
    <source>
        <strain evidence="5 6">IBRC-M 10780</strain>
    </source>
</reference>
<dbReference type="GO" id="GO:0003677">
    <property type="term" value="F:DNA binding"/>
    <property type="evidence" value="ECO:0007669"/>
    <property type="project" value="UniProtKB-KW"/>
</dbReference>
<proteinExistence type="predicted"/>
<gene>
    <name evidence="5" type="ORF">SAMN05216389_1057</name>
</gene>
<dbReference type="Gene3D" id="3.30.450.40">
    <property type="match status" value="2"/>
</dbReference>
<dbReference type="InterPro" id="IPR029016">
    <property type="entry name" value="GAF-like_dom_sf"/>
</dbReference>
<dbReference type="InterPro" id="IPR016032">
    <property type="entry name" value="Sig_transdc_resp-reg_C-effctor"/>
</dbReference>
<dbReference type="SUPFAM" id="SSF46894">
    <property type="entry name" value="C-terminal effector domain of the bipartite response regulators"/>
    <property type="match status" value="1"/>
</dbReference>
<dbReference type="CDD" id="cd06170">
    <property type="entry name" value="LuxR_C_like"/>
    <property type="match status" value="1"/>
</dbReference>
<dbReference type="EMBL" id="FOHE01000005">
    <property type="protein sequence ID" value="SET05862.1"/>
    <property type="molecule type" value="Genomic_DNA"/>
</dbReference>
<dbReference type="PRINTS" id="PR00038">
    <property type="entry name" value="HTHLUXR"/>
</dbReference>
<keyword evidence="3" id="KW-0804">Transcription</keyword>
<accession>A0A1I0BG49</accession>
<dbReference type="Pfam" id="PF00196">
    <property type="entry name" value="GerE"/>
    <property type="match status" value="1"/>
</dbReference>
<keyword evidence="2" id="KW-0238">DNA-binding</keyword>
<dbReference type="InterPro" id="IPR036388">
    <property type="entry name" value="WH-like_DNA-bd_sf"/>
</dbReference>
<keyword evidence="6" id="KW-1185">Reference proteome</keyword>
<sequence>MSHNENLVKELQSVYAEKYELSTIITDKNGEVLSGKEGNNPLFNTLYEHLEENLLDKIKQAEAYSWSHSTPYIYDLWPGIYTIVAPIEWEHGENFYLWAGLMIEENTENLVKAQLHSDIEWNKVLDETPILTPKRKQRWLDGMKKLANLLSLCYKDLDEASFYNKQNKLFQHATQAGNSIELFFERFISTHPDFEFLGIASPSTEDMYKIKHVYGEKIQPLQGLTFSPGEGFLGRILITDKHEFWENVDKDPRSILFKRHHVYPKSFFCIPLKNDQGIIALLFGGSYSRVNFSKKSMELAKTLATIVQTGFLFQELSQENIIQKNRLTSLIEISKLMAATPDYKRIIYILVDISLNLIEGVFSAVVLKDPKSEQVKIVSRGSPERDLGEYAKEVLDRYRSRSVSTDHIEISTPSIEISNGKLLIECPLCYRDNILGVLCVGTNAEEKHQVEEHMSFLQTLAIIGGISLQLVEQGEGSRMDKEVDFLSRAIEQFEKDAYKKIEDAAKIAKEFSLRQGLPLTLVQDITNACRLAVYSPNFLREVFLDTNIAEVIEEGKKLIHRQAEWTEANSSAQIFALVQVYLKGELDAFVNEMDQKVGIIEEFYQYLQETQVLEEEITISAPVDPVDKIDSITSTIKELKLSPREQEVLDLVIQGLNNKEIAEQLYISGHTVKNHVTKIFQKLEVPDRAHAISKVYRLKHSSG</sequence>
<dbReference type="InterPro" id="IPR000792">
    <property type="entry name" value="Tscrpt_reg_LuxR_C"/>
</dbReference>
<evidence type="ECO:0000313" key="5">
    <source>
        <dbReference type="EMBL" id="SET05862.1"/>
    </source>
</evidence>
<feature type="domain" description="HTH luxR-type" evidence="4">
    <location>
        <begin position="634"/>
        <end position="699"/>
    </location>
</feature>
<dbReference type="SUPFAM" id="SSF55781">
    <property type="entry name" value="GAF domain-like"/>
    <property type="match status" value="2"/>
</dbReference>
<dbReference type="GO" id="GO:0045892">
    <property type="term" value="P:negative regulation of DNA-templated transcription"/>
    <property type="evidence" value="ECO:0007669"/>
    <property type="project" value="UniProtKB-ARBA"/>
</dbReference>
<evidence type="ECO:0000256" key="2">
    <source>
        <dbReference type="ARBA" id="ARBA00023125"/>
    </source>
</evidence>
<evidence type="ECO:0000313" key="6">
    <source>
        <dbReference type="Proteomes" id="UP000198618"/>
    </source>
</evidence>
<evidence type="ECO:0000256" key="3">
    <source>
        <dbReference type="ARBA" id="ARBA00023163"/>
    </source>
</evidence>
<name>A0A1I0BG49_9BACI</name>
<dbReference type="Gene3D" id="1.10.10.10">
    <property type="entry name" value="Winged helix-like DNA-binding domain superfamily/Winged helix DNA-binding domain"/>
    <property type="match status" value="1"/>
</dbReference>
<protein>
    <submittedName>
        <fullName evidence="5">Regulatory protein, luxR family</fullName>
    </submittedName>
</protein>
<evidence type="ECO:0000259" key="4">
    <source>
        <dbReference type="PROSITE" id="PS50043"/>
    </source>
</evidence>
<dbReference type="RefSeq" id="WP_244513405.1">
    <property type="nucleotide sequence ID" value="NZ_FOHE01000005.1"/>
</dbReference>
<dbReference type="Proteomes" id="UP000198618">
    <property type="component" value="Unassembled WGS sequence"/>
</dbReference>
<organism evidence="5 6">
    <name type="scientific">Oceanobacillus limi</name>
    <dbReference type="NCBI Taxonomy" id="930131"/>
    <lineage>
        <taxon>Bacteria</taxon>
        <taxon>Bacillati</taxon>
        <taxon>Bacillota</taxon>
        <taxon>Bacilli</taxon>
        <taxon>Bacillales</taxon>
        <taxon>Bacillaceae</taxon>
        <taxon>Oceanobacillus</taxon>
    </lineage>
</organism>
<dbReference type="STRING" id="930131.SAMN05216389_1057"/>
<dbReference type="PANTHER" id="PTHR44688">
    <property type="entry name" value="DNA-BINDING TRANSCRIPTIONAL ACTIVATOR DEVR_DOSR"/>
    <property type="match status" value="1"/>
</dbReference>
<dbReference type="SMART" id="SM00421">
    <property type="entry name" value="HTH_LUXR"/>
    <property type="match status" value="1"/>
</dbReference>
<keyword evidence="1" id="KW-0805">Transcription regulation</keyword>
<dbReference type="PANTHER" id="PTHR44688:SF16">
    <property type="entry name" value="DNA-BINDING TRANSCRIPTIONAL ACTIVATOR DEVR_DOSR"/>
    <property type="match status" value="1"/>
</dbReference>
<dbReference type="PROSITE" id="PS50043">
    <property type="entry name" value="HTH_LUXR_2"/>
    <property type="match status" value="1"/>
</dbReference>
<evidence type="ECO:0000256" key="1">
    <source>
        <dbReference type="ARBA" id="ARBA00023015"/>
    </source>
</evidence>
<dbReference type="AlphaFoldDB" id="A0A1I0BG49"/>